<feature type="transmembrane region" description="Helical" evidence="1">
    <location>
        <begin position="97"/>
        <end position="117"/>
    </location>
</feature>
<protein>
    <recommendedName>
        <fullName evidence="4">Increased loss of mitochondrial DNA protein 1</fullName>
    </recommendedName>
</protein>
<dbReference type="GeneID" id="63674291"/>
<dbReference type="AlphaFoldDB" id="A0A0C2IVY6"/>
<dbReference type="PANTHER" id="PTHR28029">
    <property type="entry name" value="PROTEIN ILM1"/>
    <property type="match status" value="1"/>
</dbReference>
<proteinExistence type="predicted"/>
<keyword evidence="1" id="KW-0812">Transmembrane</keyword>
<name>A0A0C2IVY6_9PEZI</name>
<reference evidence="2 3" key="1">
    <citation type="journal article" date="2014" name="BMC Genomics">
        <title>Comparative genomics of the major fungal agents of human and animal Sporotrichosis: Sporothrix schenckii and Sporothrix brasiliensis.</title>
        <authorList>
            <person name="Teixeira M.M."/>
            <person name="de Almeida L.G."/>
            <person name="Kubitschek-Barreira P."/>
            <person name="Alves F.L."/>
            <person name="Kioshima E.S."/>
            <person name="Abadio A.K."/>
            <person name="Fernandes L."/>
            <person name="Derengowski L.S."/>
            <person name="Ferreira K.S."/>
            <person name="Souza R.C."/>
            <person name="Ruiz J.C."/>
            <person name="de Andrade N.C."/>
            <person name="Paes H.C."/>
            <person name="Nicola A.M."/>
            <person name="Albuquerque P."/>
            <person name="Gerber A.L."/>
            <person name="Martins V.P."/>
            <person name="Peconick L.D."/>
            <person name="Neto A.V."/>
            <person name="Chaucanez C.B."/>
            <person name="Silva P.A."/>
            <person name="Cunha O.L."/>
            <person name="de Oliveira F.F."/>
            <person name="dos Santos T.C."/>
            <person name="Barros A.L."/>
            <person name="Soares M.A."/>
            <person name="de Oliveira L.M."/>
            <person name="Marini M.M."/>
            <person name="Villalobos-Duno H."/>
            <person name="Cunha M.M."/>
            <person name="de Hoog S."/>
            <person name="da Silveira J.F."/>
            <person name="Henrissat B."/>
            <person name="Nino-Vega G.A."/>
            <person name="Cisalpino P.S."/>
            <person name="Mora-Montes H.M."/>
            <person name="Almeida S.R."/>
            <person name="Stajich J.E."/>
            <person name="Lopes-Bezerra L.M."/>
            <person name="Vasconcelos A.T."/>
            <person name="Felipe M.S."/>
        </authorList>
    </citation>
    <scope>NUCLEOTIDE SEQUENCE [LARGE SCALE GENOMIC DNA]</scope>
    <source>
        <strain evidence="2 3">5110</strain>
    </source>
</reference>
<dbReference type="InterPro" id="IPR018815">
    <property type="entry name" value="Incr_loss_mito_DNA_1"/>
</dbReference>
<dbReference type="HOGENOM" id="CLU_113779_0_0_1"/>
<gene>
    <name evidence="2" type="ORF">SPBR_01051</name>
</gene>
<feature type="transmembrane region" description="Helical" evidence="1">
    <location>
        <begin position="58"/>
        <end position="77"/>
    </location>
</feature>
<accession>A0A0C2IVY6</accession>
<dbReference type="Pfam" id="PF10311">
    <property type="entry name" value="Ilm1"/>
    <property type="match status" value="1"/>
</dbReference>
<evidence type="ECO:0000313" key="2">
    <source>
        <dbReference type="EMBL" id="KIH90960.1"/>
    </source>
</evidence>
<dbReference type="VEuPathDB" id="FungiDB:SPBR_01051"/>
<organism evidence="2 3">
    <name type="scientific">Sporothrix brasiliensis 5110</name>
    <dbReference type="NCBI Taxonomy" id="1398154"/>
    <lineage>
        <taxon>Eukaryota</taxon>
        <taxon>Fungi</taxon>
        <taxon>Dikarya</taxon>
        <taxon>Ascomycota</taxon>
        <taxon>Pezizomycotina</taxon>
        <taxon>Sordariomycetes</taxon>
        <taxon>Sordariomycetidae</taxon>
        <taxon>Ophiostomatales</taxon>
        <taxon>Ophiostomataceae</taxon>
        <taxon>Sporothrix</taxon>
    </lineage>
</organism>
<evidence type="ECO:0000313" key="3">
    <source>
        <dbReference type="Proteomes" id="UP000031575"/>
    </source>
</evidence>
<keyword evidence="3" id="KW-1185">Reference proteome</keyword>
<comment type="caution">
    <text evidence="2">The sequence shown here is derived from an EMBL/GenBank/DDBJ whole genome shotgun (WGS) entry which is preliminary data.</text>
</comment>
<sequence>MALISARTIVTSLSLFHITLGFFFLTNPASVADQALVYVLGEAMGMPYSRAFDVPTPALAFLAVILAGWGFSDLITLSMPEEVCLVHYWGMQAPLRVLISMVTLFYSFFFSASSPLYGGSSTRKARHLLYEYEGRPGSVGDGLKNRVFFTFMFIETVSWFWLWVTLREERVQLLARKANRRRSHSYAN</sequence>
<dbReference type="EMBL" id="AWTV01000008">
    <property type="protein sequence ID" value="KIH90960.1"/>
    <property type="molecule type" value="Genomic_DNA"/>
</dbReference>
<dbReference type="PANTHER" id="PTHR28029:SF1">
    <property type="entry name" value="PROTEIN ILM1"/>
    <property type="match status" value="1"/>
</dbReference>
<feature type="transmembrane region" description="Helical" evidence="1">
    <location>
        <begin position="147"/>
        <end position="166"/>
    </location>
</feature>
<keyword evidence="1" id="KW-0472">Membrane</keyword>
<keyword evidence="1" id="KW-1133">Transmembrane helix</keyword>
<dbReference type="Proteomes" id="UP000031575">
    <property type="component" value="Unassembled WGS sequence"/>
</dbReference>
<evidence type="ECO:0008006" key="4">
    <source>
        <dbReference type="Google" id="ProtNLM"/>
    </source>
</evidence>
<dbReference type="OrthoDB" id="5299849at2759"/>
<evidence type="ECO:0000256" key="1">
    <source>
        <dbReference type="SAM" id="Phobius"/>
    </source>
</evidence>
<dbReference type="RefSeq" id="XP_040618970.1">
    <property type="nucleotide sequence ID" value="XM_040759370.1"/>
</dbReference>